<feature type="compositionally biased region" description="Polar residues" evidence="1">
    <location>
        <begin position="157"/>
        <end position="194"/>
    </location>
</feature>
<protein>
    <submittedName>
        <fullName evidence="2">Uncharacterized protein</fullName>
    </submittedName>
</protein>
<dbReference type="AlphaFoldDB" id="A0A9P0GEI9"/>
<gene>
    <name evidence="2" type="ORF">PSYICH_LOCUS7238</name>
</gene>
<dbReference type="EMBL" id="OV651814">
    <property type="protein sequence ID" value="CAH1106910.1"/>
    <property type="molecule type" value="Genomic_DNA"/>
</dbReference>
<name>A0A9P0GEI9_9CUCU</name>
<evidence type="ECO:0000256" key="1">
    <source>
        <dbReference type="SAM" id="MobiDB-lite"/>
    </source>
</evidence>
<feature type="region of interest" description="Disordered" evidence="1">
    <location>
        <begin position="157"/>
        <end position="209"/>
    </location>
</feature>
<reference evidence="2" key="1">
    <citation type="submission" date="2022-01" db="EMBL/GenBank/DDBJ databases">
        <authorList>
            <person name="King R."/>
        </authorList>
    </citation>
    <scope>NUCLEOTIDE SEQUENCE</scope>
</reference>
<organism evidence="2 3">
    <name type="scientific">Psylliodes chrysocephalus</name>
    <dbReference type="NCBI Taxonomy" id="3402493"/>
    <lineage>
        <taxon>Eukaryota</taxon>
        <taxon>Metazoa</taxon>
        <taxon>Ecdysozoa</taxon>
        <taxon>Arthropoda</taxon>
        <taxon>Hexapoda</taxon>
        <taxon>Insecta</taxon>
        <taxon>Pterygota</taxon>
        <taxon>Neoptera</taxon>
        <taxon>Endopterygota</taxon>
        <taxon>Coleoptera</taxon>
        <taxon>Polyphaga</taxon>
        <taxon>Cucujiformia</taxon>
        <taxon>Chrysomeloidea</taxon>
        <taxon>Chrysomelidae</taxon>
        <taxon>Galerucinae</taxon>
        <taxon>Alticini</taxon>
        <taxon>Psylliodes</taxon>
    </lineage>
</organism>
<sequence>MIERSFSNKKTQEILDKIFPEVSSKDKVVKYFNLILNRSIFFKCYLNEQNIRKIDSRSVNFLKRVVWYDFCQHCGVKDFKNNLRDSERFYNNTGYINPSATVYKRKSIREDSTPSISQQSIQEITLNNPSTSQQSIEEITLNNPSTSQQSIKEINLNNPSTSQQSNEEHTLNTSLNNTSKKYTVNHPYTSTLKNPSKENNHPPRLKNLS</sequence>
<keyword evidence="3" id="KW-1185">Reference proteome</keyword>
<proteinExistence type="predicted"/>
<accession>A0A9P0GEI9</accession>
<evidence type="ECO:0000313" key="2">
    <source>
        <dbReference type="EMBL" id="CAH1106910.1"/>
    </source>
</evidence>
<dbReference type="Proteomes" id="UP001153636">
    <property type="component" value="Chromosome 2"/>
</dbReference>
<evidence type="ECO:0000313" key="3">
    <source>
        <dbReference type="Proteomes" id="UP001153636"/>
    </source>
</evidence>